<keyword evidence="3" id="KW-0804">Transcription</keyword>
<evidence type="ECO:0000313" key="5">
    <source>
        <dbReference type="EMBL" id="OWK35543.1"/>
    </source>
</evidence>
<gene>
    <name evidence="5" type="ORF">FRUB_08106</name>
</gene>
<evidence type="ECO:0000313" key="6">
    <source>
        <dbReference type="Proteomes" id="UP000214646"/>
    </source>
</evidence>
<keyword evidence="1" id="KW-0805">Transcription regulation</keyword>
<dbReference type="InterPro" id="IPR036388">
    <property type="entry name" value="WH-like_DNA-bd_sf"/>
</dbReference>
<reference evidence="6" key="1">
    <citation type="submission" date="2017-06" db="EMBL/GenBank/DDBJ databases">
        <title>Genome analysis of Fimbriiglobus ruber SP5, the first member of the order Planctomycetales with confirmed chitinolytic capability.</title>
        <authorList>
            <person name="Ravin N.V."/>
            <person name="Rakitin A.L."/>
            <person name="Ivanova A.A."/>
            <person name="Beletsky A.V."/>
            <person name="Kulichevskaya I.S."/>
            <person name="Mardanov A.V."/>
            <person name="Dedysh S.N."/>
        </authorList>
    </citation>
    <scope>NUCLEOTIDE SEQUENCE [LARGE SCALE GENOMIC DNA]</scope>
    <source>
        <strain evidence="6">SP5</strain>
    </source>
</reference>
<evidence type="ECO:0000256" key="3">
    <source>
        <dbReference type="ARBA" id="ARBA00023163"/>
    </source>
</evidence>
<evidence type="ECO:0000256" key="4">
    <source>
        <dbReference type="SAM" id="MobiDB-lite"/>
    </source>
</evidence>
<dbReference type="GO" id="GO:0003677">
    <property type="term" value="F:DNA binding"/>
    <property type="evidence" value="ECO:0007669"/>
    <property type="project" value="UniProtKB-KW"/>
</dbReference>
<dbReference type="EMBL" id="NIDE01000017">
    <property type="protein sequence ID" value="OWK35543.1"/>
    <property type="molecule type" value="Genomic_DNA"/>
</dbReference>
<dbReference type="AlphaFoldDB" id="A0A225D3K6"/>
<dbReference type="InterPro" id="IPR000524">
    <property type="entry name" value="Tscrpt_reg_HTH_GntR"/>
</dbReference>
<dbReference type="SUPFAM" id="SSF46785">
    <property type="entry name" value="Winged helix' DNA-binding domain"/>
    <property type="match status" value="1"/>
</dbReference>
<protein>
    <submittedName>
        <fullName evidence="5">Uncharacterized protein</fullName>
    </submittedName>
</protein>
<dbReference type="PRINTS" id="PR00035">
    <property type="entry name" value="HTHGNTR"/>
</dbReference>
<proteinExistence type="predicted"/>
<evidence type="ECO:0000256" key="2">
    <source>
        <dbReference type="ARBA" id="ARBA00023125"/>
    </source>
</evidence>
<comment type="caution">
    <text evidence="5">The sequence shown here is derived from an EMBL/GenBank/DDBJ whole genome shotgun (WGS) entry which is preliminary data.</text>
</comment>
<sequence length="186" mass="20866">MTRRPEPGSPWERHCPVAFPREWLDGARQLPAGFVRPASTYEADLITGRMTEAEFLRRTGKAAPPSPAAPGKKTRKGKPPPVLRKLAGWNRFLDGLAGREPRLHPLAVAVWCWLWKCERDGSALASERRLAERFGVGRDNLRARLRELLDEGFLVVIQKGVHGRSATEYRVRPTPKKPTSTTELNG</sequence>
<dbReference type="RefSeq" id="WP_088258723.1">
    <property type="nucleotide sequence ID" value="NZ_NIDE01000017.1"/>
</dbReference>
<keyword evidence="2" id="KW-0238">DNA-binding</keyword>
<dbReference type="Proteomes" id="UP000214646">
    <property type="component" value="Unassembled WGS sequence"/>
</dbReference>
<feature type="region of interest" description="Disordered" evidence="4">
    <location>
        <begin position="56"/>
        <end position="81"/>
    </location>
</feature>
<feature type="region of interest" description="Disordered" evidence="4">
    <location>
        <begin position="166"/>
        <end position="186"/>
    </location>
</feature>
<accession>A0A225D3K6</accession>
<dbReference type="Gene3D" id="1.10.10.10">
    <property type="entry name" value="Winged helix-like DNA-binding domain superfamily/Winged helix DNA-binding domain"/>
    <property type="match status" value="1"/>
</dbReference>
<evidence type="ECO:0000256" key="1">
    <source>
        <dbReference type="ARBA" id="ARBA00023015"/>
    </source>
</evidence>
<keyword evidence="6" id="KW-1185">Reference proteome</keyword>
<dbReference type="OrthoDB" id="8584262at2"/>
<name>A0A225D3K6_9BACT</name>
<feature type="compositionally biased region" description="Polar residues" evidence="4">
    <location>
        <begin position="177"/>
        <end position="186"/>
    </location>
</feature>
<organism evidence="5 6">
    <name type="scientific">Fimbriiglobus ruber</name>
    <dbReference type="NCBI Taxonomy" id="1908690"/>
    <lineage>
        <taxon>Bacteria</taxon>
        <taxon>Pseudomonadati</taxon>
        <taxon>Planctomycetota</taxon>
        <taxon>Planctomycetia</taxon>
        <taxon>Gemmatales</taxon>
        <taxon>Gemmataceae</taxon>
        <taxon>Fimbriiglobus</taxon>
    </lineage>
</organism>
<dbReference type="InterPro" id="IPR036390">
    <property type="entry name" value="WH_DNA-bd_sf"/>
</dbReference>
<dbReference type="GO" id="GO:0003700">
    <property type="term" value="F:DNA-binding transcription factor activity"/>
    <property type="evidence" value="ECO:0007669"/>
    <property type="project" value="InterPro"/>
</dbReference>